<feature type="signal peptide" evidence="2">
    <location>
        <begin position="1"/>
        <end position="18"/>
    </location>
</feature>
<dbReference type="Proteomes" id="UP000054172">
    <property type="component" value="Unassembled WGS sequence"/>
</dbReference>
<reference evidence="3" key="1">
    <citation type="submission" date="2015-08" db="EMBL/GenBank/DDBJ databases">
        <title>Candidatus Bacteriodes Periocalifornicus.</title>
        <authorList>
            <person name="McLean J.S."/>
            <person name="Kelley S."/>
        </authorList>
    </citation>
    <scope>NUCLEOTIDE SEQUENCE [LARGE SCALE GENOMIC DNA]</scope>
    <source>
        <strain evidence="3">12B</strain>
    </source>
</reference>
<comment type="caution">
    <text evidence="3">The sequence shown here is derived from an EMBL/GenBank/DDBJ whole genome shotgun (WGS) entry which is preliminary data.</text>
</comment>
<evidence type="ECO:0000256" key="2">
    <source>
        <dbReference type="SAM" id="SignalP"/>
    </source>
</evidence>
<evidence type="ECO:0000313" key="4">
    <source>
        <dbReference type="Proteomes" id="UP000054172"/>
    </source>
</evidence>
<accession>A0A0Q4B4M6</accession>
<sequence>MKKLMLLLVIALTCGGYAYSQTSGSEAISGERSGYLPKTGDIGVGIAADPILDYIGNMFNGNTSNKSKDWWPKEQTVYLRYFLFDDQAVRLRLNVKSDTKSYNYEVQDDAAKLLNPLSNKTVEDKMVRYENKYTLAGGYQFFRGQGRLRGFYGGDFEYSYNKLSREFTYGNKMNAVNPTPTSTDKFDEATASSGPMGDRPLTVKGVSQHTLGLVAFTGAEFYFYKQACIGFEVGLKLKAEIANKGYTTHETMIGSTYNKLTQNTAQGRTTSGFTMGTSIPETYGNFYVVFHF</sequence>
<organism evidence="3 4">
    <name type="scientific">Candidatus [Bacteroides] periocalifornicus</name>
    <dbReference type="NCBI Taxonomy" id="1702214"/>
    <lineage>
        <taxon>Bacteria</taxon>
        <taxon>Pseudomonadati</taxon>
        <taxon>Bacteroidota</taxon>
    </lineage>
</organism>
<feature type="region of interest" description="Disordered" evidence="1">
    <location>
        <begin position="178"/>
        <end position="198"/>
    </location>
</feature>
<keyword evidence="2" id="KW-0732">Signal</keyword>
<evidence type="ECO:0000256" key="1">
    <source>
        <dbReference type="SAM" id="MobiDB-lite"/>
    </source>
</evidence>
<name>A0A0Q4B4M6_9BACT</name>
<keyword evidence="4" id="KW-1185">Reference proteome</keyword>
<dbReference type="EMBL" id="LIIK01000020">
    <property type="protein sequence ID" value="KQM08834.1"/>
    <property type="molecule type" value="Genomic_DNA"/>
</dbReference>
<feature type="chain" id="PRO_5006212479" description="Outer membrane protein beta-barrel domain-containing protein" evidence="2">
    <location>
        <begin position="19"/>
        <end position="292"/>
    </location>
</feature>
<dbReference type="AlphaFoldDB" id="A0A0Q4B4M6"/>
<gene>
    <name evidence="3" type="ORF">AL399_05140</name>
</gene>
<evidence type="ECO:0000313" key="3">
    <source>
        <dbReference type="EMBL" id="KQM08834.1"/>
    </source>
</evidence>
<proteinExistence type="predicted"/>
<evidence type="ECO:0008006" key="5">
    <source>
        <dbReference type="Google" id="ProtNLM"/>
    </source>
</evidence>
<dbReference type="PATRIC" id="fig|1702214.3.peg.2047"/>
<protein>
    <recommendedName>
        <fullName evidence="5">Outer membrane protein beta-barrel domain-containing protein</fullName>
    </recommendedName>
</protein>